<evidence type="ECO:0000256" key="2">
    <source>
        <dbReference type="ARBA" id="ARBA00022679"/>
    </source>
</evidence>
<keyword evidence="2" id="KW-0808">Transferase</keyword>
<feature type="domain" description="Sulfotransferase" evidence="4">
    <location>
        <begin position="28"/>
        <end position="275"/>
    </location>
</feature>
<accession>A0ABQ5WDB8</accession>
<organism evidence="5 6">
    <name type="scientific">Devosia nitrariae</name>
    <dbReference type="NCBI Taxonomy" id="2071872"/>
    <lineage>
        <taxon>Bacteria</taxon>
        <taxon>Pseudomonadati</taxon>
        <taxon>Pseudomonadota</taxon>
        <taxon>Alphaproteobacteria</taxon>
        <taxon>Hyphomicrobiales</taxon>
        <taxon>Devosiaceae</taxon>
        <taxon>Devosia</taxon>
    </lineage>
</organism>
<evidence type="ECO:0000313" key="6">
    <source>
        <dbReference type="Proteomes" id="UP001156691"/>
    </source>
</evidence>
<reference evidence="6" key="1">
    <citation type="journal article" date="2019" name="Int. J. Syst. Evol. Microbiol.">
        <title>The Global Catalogue of Microorganisms (GCM) 10K type strain sequencing project: providing services to taxonomists for standard genome sequencing and annotation.</title>
        <authorList>
            <consortium name="The Broad Institute Genomics Platform"/>
            <consortium name="The Broad Institute Genome Sequencing Center for Infectious Disease"/>
            <person name="Wu L."/>
            <person name="Ma J."/>
        </authorList>
    </citation>
    <scope>NUCLEOTIDE SEQUENCE [LARGE SCALE GENOMIC DNA]</scope>
    <source>
        <strain evidence="6">NBRC 112416</strain>
    </source>
</reference>
<evidence type="ECO:0000256" key="1">
    <source>
        <dbReference type="ARBA" id="ARBA00005771"/>
    </source>
</evidence>
<comment type="similarity">
    <text evidence="1">Belongs to the sulfotransferase 1 family.</text>
</comment>
<feature type="region of interest" description="Disordered" evidence="3">
    <location>
        <begin position="308"/>
        <end position="335"/>
    </location>
</feature>
<evidence type="ECO:0000313" key="5">
    <source>
        <dbReference type="EMBL" id="GLQ58130.1"/>
    </source>
</evidence>
<dbReference type="Gene3D" id="3.40.50.300">
    <property type="entry name" value="P-loop containing nucleotide triphosphate hydrolases"/>
    <property type="match status" value="1"/>
</dbReference>
<dbReference type="InterPro" id="IPR027417">
    <property type="entry name" value="P-loop_NTPase"/>
</dbReference>
<dbReference type="InterPro" id="IPR000863">
    <property type="entry name" value="Sulfotransferase_dom"/>
</dbReference>
<gene>
    <name evidence="5" type="ORF">GCM10010862_53890</name>
</gene>
<feature type="compositionally biased region" description="Basic and acidic residues" evidence="3">
    <location>
        <begin position="308"/>
        <end position="318"/>
    </location>
</feature>
<dbReference type="SUPFAM" id="SSF52540">
    <property type="entry name" value="P-loop containing nucleoside triphosphate hydrolases"/>
    <property type="match status" value="1"/>
</dbReference>
<evidence type="ECO:0000256" key="3">
    <source>
        <dbReference type="SAM" id="MobiDB-lite"/>
    </source>
</evidence>
<dbReference type="Pfam" id="PF00685">
    <property type="entry name" value="Sulfotransfer_1"/>
    <property type="match status" value="1"/>
</dbReference>
<dbReference type="Proteomes" id="UP001156691">
    <property type="component" value="Unassembled WGS sequence"/>
</dbReference>
<name>A0ABQ5WDB8_9HYPH</name>
<dbReference type="EMBL" id="BSNS01000034">
    <property type="protein sequence ID" value="GLQ58130.1"/>
    <property type="molecule type" value="Genomic_DNA"/>
</dbReference>
<keyword evidence="6" id="KW-1185">Reference proteome</keyword>
<dbReference type="RefSeq" id="WP_284343527.1">
    <property type="nucleotide sequence ID" value="NZ_BSNS01000034.1"/>
</dbReference>
<dbReference type="PANTHER" id="PTHR11783">
    <property type="entry name" value="SULFOTRANSFERASE SULT"/>
    <property type="match status" value="1"/>
</dbReference>
<sequence length="335" mass="38232">MLLEPATREYRSWAADSRRWSHYRPRSDDVVIATYPKSGTTWMQRIVSLLVFQTTEPRSLAELSPWLDQRFVAPIENVIAHIEAQEHRRFLKSHLPLDGLPFYDEVKYIHVGRDGRDAAFSFHNHVAGFTSTAVERLSEAGLEDDVVGRPYPPVLADPADFFHRWITEGLNAEHGEGLPNFSYFQFEKSWWQGRARPNVLFVHYSDMKQDLAGEMRRVADFLQIEIAPEKWPGLVEAAGFDAMRRDGDQLLGMAGSHFREGSRTFLYKGTNGRWRGVAREEDLALYEAKAQTMLPPDCALWLAEGRRGGDPRLKESMVPERAALPGKEDTEKTTA</sequence>
<proteinExistence type="inferred from homology"/>
<protein>
    <submittedName>
        <fullName evidence="5">Sulfotransferase</fullName>
    </submittedName>
</protein>
<feature type="compositionally biased region" description="Basic and acidic residues" evidence="3">
    <location>
        <begin position="326"/>
        <end position="335"/>
    </location>
</feature>
<comment type="caution">
    <text evidence="5">The sequence shown here is derived from an EMBL/GenBank/DDBJ whole genome shotgun (WGS) entry which is preliminary data.</text>
</comment>
<evidence type="ECO:0000259" key="4">
    <source>
        <dbReference type="Pfam" id="PF00685"/>
    </source>
</evidence>